<organism evidence="1 2">
    <name type="scientific">Solanum tuberosum</name>
    <name type="common">Potato</name>
    <dbReference type="NCBI Taxonomy" id="4113"/>
    <lineage>
        <taxon>Eukaryota</taxon>
        <taxon>Viridiplantae</taxon>
        <taxon>Streptophyta</taxon>
        <taxon>Embryophyta</taxon>
        <taxon>Tracheophyta</taxon>
        <taxon>Spermatophyta</taxon>
        <taxon>Magnoliopsida</taxon>
        <taxon>eudicotyledons</taxon>
        <taxon>Gunneridae</taxon>
        <taxon>Pentapetalae</taxon>
        <taxon>asterids</taxon>
        <taxon>lamiids</taxon>
        <taxon>Solanales</taxon>
        <taxon>Solanaceae</taxon>
        <taxon>Solanoideae</taxon>
        <taxon>Solaneae</taxon>
        <taxon>Solanum</taxon>
    </lineage>
</organism>
<dbReference type="InParanoid" id="M1DEL2"/>
<reference evidence="1" key="2">
    <citation type="submission" date="2015-06" db="UniProtKB">
        <authorList>
            <consortium name="EnsemblPlants"/>
        </authorList>
    </citation>
    <scope>IDENTIFICATION</scope>
    <source>
        <strain evidence="1">DM1-3 516 R44</strain>
    </source>
</reference>
<sequence>MLTLTLKSGEVSGVDTVTVGAGLRSHKCFAFSFAFPTTCGKFCSLRLGCRCILVDLYPLGLLARRHVPTSYLRSSHICKYQKKFEIIQAKAQKNKDADRLADRFGELPNNFGKPDRAHRKDWLKFFLDKWHVDDGKSLSTNH</sequence>
<dbReference type="EnsemblPlants" id="PGSC0003DMT400087805">
    <property type="protein sequence ID" value="PGSC0003DMT400087805"/>
    <property type="gene ID" value="PGSC0003DMG400037376"/>
</dbReference>
<dbReference type="PaxDb" id="4113-PGSC0003DMT400087805"/>
<evidence type="ECO:0000313" key="2">
    <source>
        <dbReference type="Proteomes" id="UP000011115"/>
    </source>
</evidence>
<dbReference type="HOGENOM" id="CLU_1819275_0_0_1"/>
<proteinExistence type="predicted"/>
<name>M1DEL2_SOLTU</name>
<keyword evidence="2" id="KW-1185">Reference proteome</keyword>
<dbReference type="Gramene" id="PGSC0003DMT400087805">
    <property type="protein sequence ID" value="PGSC0003DMT400087805"/>
    <property type="gene ID" value="PGSC0003DMG400037376"/>
</dbReference>
<evidence type="ECO:0000313" key="1">
    <source>
        <dbReference type="EnsemblPlants" id="PGSC0003DMT400087805"/>
    </source>
</evidence>
<dbReference type="AlphaFoldDB" id="M1DEL2"/>
<dbReference type="Proteomes" id="UP000011115">
    <property type="component" value="Unassembled WGS sequence"/>
</dbReference>
<protein>
    <submittedName>
        <fullName evidence="1">Uncharacterized protein</fullName>
    </submittedName>
</protein>
<accession>M1DEL2</accession>
<reference evidence="2" key="1">
    <citation type="journal article" date="2011" name="Nature">
        <title>Genome sequence and analysis of the tuber crop potato.</title>
        <authorList>
            <consortium name="The Potato Genome Sequencing Consortium"/>
        </authorList>
    </citation>
    <scope>NUCLEOTIDE SEQUENCE [LARGE SCALE GENOMIC DNA]</scope>
    <source>
        <strain evidence="2">cv. DM1-3 516 R44</strain>
    </source>
</reference>